<keyword evidence="5 7" id="KW-0472">Membrane</keyword>
<dbReference type="PANTHER" id="PTHR12191:SF37">
    <property type="entry name" value="ZINC TRANSPORTER FOI"/>
    <property type="match status" value="1"/>
</dbReference>
<evidence type="ECO:0000313" key="8">
    <source>
        <dbReference type="EMBL" id="VDI00325.1"/>
    </source>
</evidence>
<evidence type="ECO:0000256" key="1">
    <source>
        <dbReference type="ARBA" id="ARBA00004141"/>
    </source>
</evidence>
<dbReference type="Pfam" id="PF02535">
    <property type="entry name" value="Zip"/>
    <property type="match status" value="1"/>
</dbReference>
<evidence type="ECO:0000256" key="7">
    <source>
        <dbReference type="SAM" id="Phobius"/>
    </source>
</evidence>
<feature type="transmembrane region" description="Helical" evidence="7">
    <location>
        <begin position="66"/>
        <end position="88"/>
    </location>
</feature>
<feature type="transmembrane region" description="Helical" evidence="7">
    <location>
        <begin position="352"/>
        <end position="373"/>
    </location>
</feature>
<comment type="caution">
    <text evidence="8">The sequence shown here is derived from an EMBL/GenBank/DDBJ whole genome shotgun (WGS) entry which is preliminary data.</text>
</comment>
<proteinExistence type="inferred from homology"/>
<keyword evidence="3 7" id="KW-0812">Transmembrane</keyword>
<dbReference type="InterPro" id="IPR050799">
    <property type="entry name" value="ZIP_Transporter"/>
</dbReference>
<evidence type="ECO:0000256" key="3">
    <source>
        <dbReference type="ARBA" id="ARBA00022692"/>
    </source>
</evidence>
<dbReference type="GO" id="GO:0005385">
    <property type="term" value="F:zinc ion transmembrane transporter activity"/>
    <property type="evidence" value="ECO:0007669"/>
    <property type="project" value="TreeGrafter"/>
</dbReference>
<dbReference type="Proteomes" id="UP000596742">
    <property type="component" value="Unassembled WGS sequence"/>
</dbReference>
<evidence type="ECO:0000256" key="5">
    <source>
        <dbReference type="ARBA" id="ARBA00023136"/>
    </source>
</evidence>
<protein>
    <submittedName>
        <fullName evidence="8">Solute carrier family 39 (Zinc transporter), member 12</fullName>
    </submittedName>
</protein>
<feature type="transmembrane region" description="Helical" evidence="7">
    <location>
        <begin position="100"/>
        <end position="119"/>
    </location>
</feature>
<dbReference type="GO" id="GO:0030003">
    <property type="term" value="P:intracellular monoatomic cation homeostasis"/>
    <property type="evidence" value="ECO:0007669"/>
    <property type="project" value="TreeGrafter"/>
</dbReference>
<dbReference type="PANTHER" id="PTHR12191">
    <property type="entry name" value="SOLUTE CARRIER FAMILY 39"/>
    <property type="match status" value="1"/>
</dbReference>
<comment type="subcellular location">
    <subcellularLocation>
        <location evidence="1">Membrane</location>
        <topology evidence="1">Multi-pass membrane protein</topology>
    </subcellularLocation>
</comment>
<name>A0A8B6C4X0_MYTGA</name>
<feature type="transmembrane region" description="Helical" evidence="7">
    <location>
        <begin position="139"/>
        <end position="159"/>
    </location>
</feature>
<dbReference type="OrthoDB" id="200954at2759"/>
<feature type="region of interest" description="Disordered" evidence="6">
    <location>
        <begin position="204"/>
        <end position="246"/>
    </location>
</feature>
<evidence type="ECO:0000256" key="2">
    <source>
        <dbReference type="ARBA" id="ARBA00006939"/>
    </source>
</evidence>
<reference evidence="8" key="1">
    <citation type="submission" date="2018-11" db="EMBL/GenBank/DDBJ databases">
        <authorList>
            <person name="Alioto T."/>
            <person name="Alioto T."/>
        </authorList>
    </citation>
    <scope>NUCLEOTIDE SEQUENCE</scope>
</reference>
<accession>A0A8B6C4X0</accession>
<gene>
    <name evidence="8" type="ORF">MGAL_10B042273</name>
</gene>
<dbReference type="InterPro" id="IPR003689">
    <property type="entry name" value="ZIP"/>
</dbReference>
<dbReference type="EMBL" id="UYJE01001227">
    <property type="protein sequence ID" value="VDI00325.1"/>
    <property type="molecule type" value="Genomic_DNA"/>
</dbReference>
<feature type="transmembrane region" description="Helical" evidence="7">
    <location>
        <begin position="326"/>
        <end position="346"/>
    </location>
</feature>
<evidence type="ECO:0000256" key="6">
    <source>
        <dbReference type="SAM" id="MobiDB-lite"/>
    </source>
</evidence>
<organism evidence="8 9">
    <name type="scientific">Mytilus galloprovincialis</name>
    <name type="common">Mediterranean mussel</name>
    <dbReference type="NCBI Taxonomy" id="29158"/>
    <lineage>
        <taxon>Eukaryota</taxon>
        <taxon>Metazoa</taxon>
        <taxon>Spiralia</taxon>
        <taxon>Lophotrochozoa</taxon>
        <taxon>Mollusca</taxon>
        <taxon>Bivalvia</taxon>
        <taxon>Autobranchia</taxon>
        <taxon>Pteriomorphia</taxon>
        <taxon>Mytilida</taxon>
        <taxon>Mytiloidea</taxon>
        <taxon>Mytilidae</taxon>
        <taxon>Mytilinae</taxon>
        <taxon>Mytilus</taxon>
    </lineage>
</organism>
<keyword evidence="4 7" id="KW-1133">Transmembrane helix</keyword>
<keyword evidence="9" id="KW-1185">Reference proteome</keyword>
<sequence length="374" mass="41411">MILCILQCVSIEEVLKLHSIPLNKPLTLEDVNNIAPALLFHKTSCQGMVHKKEEEAHKVEAPSGQVWGFGFLFVTIINICSLSGAVVLPCMKKTFYQKVLIFMVGLAVGSLAANALLVLIPEALGLMYTEDHEIRDNYIVKSATVIAGVYLFFLIERFLKIVLKIKQPNEEEKQYPSIKQNTPVNVNAKYKNTNTLPVHLHMSKSESSFSSTRPLEDKTPSMGSFDTLEDNLDTDERSSNNGRFLNGEAKRPVKKEKKEVATVAWMIIFGDGLHNFIDGLTIGAAFTDNILAGISICVSVFCEELPHELGDFAILLNSGMTVKKALMYNFLSACMCYFGLIVGILLGENTTAHDWVFAIAAGMFLYISLVDMVC</sequence>
<dbReference type="GO" id="GO:0005886">
    <property type="term" value="C:plasma membrane"/>
    <property type="evidence" value="ECO:0007669"/>
    <property type="project" value="TreeGrafter"/>
</dbReference>
<comment type="similarity">
    <text evidence="2">Belongs to the ZIP transporter (TC 2.A.5) family.</text>
</comment>
<evidence type="ECO:0000256" key="4">
    <source>
        <dbReference type="ARBA" id="ARBA00022989"/>
    </source>
</evidence>
<dbReference type="GO" id="GO:0071578">
    <property type="term" value="P:zinc ion import across plasma membrane"/>
    <property type="evidence" value="ECO:0007669"/>
    <property type="project" value="TreeGrafter"/>
</dbReference>
<dbReference type="GO" id="GO:0140410">
    <property type="term" value="F:monoatomic cation:bicarbonate symporter activity"/>
    <property type="evidence" value="ECO:0007669"/>
    <property type="project" value="TreeGrafter"/>
</dbReference>
<dbReference type="AlphaFoldDB" id="A0A8B6C4X0"/>
<evidence type="ECO:0000313" key="9">
    <source>
        <dbReference type="Proteomes" id="UP000596742"/>
    </source>
</evidence>